<evidence type="ECO:0000313" key="3">
    <source>
        <dbReference type="Proteomes" id="UP000243807"/>
    </source>
</evidence>
<reference evidence="2 3" key="1">
    <citation type="submission" date="2017-01" db="EMBL/GenBank/DDBJ databases">
        <title>Draft sequence of Acidihalobacter ferrooxidans strain DSM 14175 (strain V8).</title>
        <authorList>
            <person name="Khaleque H.N."/>
            <person name="Ramsay J.P."/>
            <person name="Murphy R.J.T."/>
            <person name="Kaksonen A.H."/>
            <person name="Boxall N.J."/>
            <person name="Watkin E.L.J."/>
        </authorList>
    </citation>
    <scope>NUCLEOTIDE SEQUENCE [LARGE SCALE GENOMIC DNA]</scope>
    <source>
        <strain evidence="2 3">V8</strain>
    </source>
</reference>
<evidence type="ECO:0000313" key="2">
    <source>
        <dbReference type="EMBL" id="APZ44737.1"/>
    </source>
</evidence>
<dbReference type="Proteomes" id="UP000243807">
    <property type="component" value="Chromosome"/>
</dbReference>
<name>A0A1P8ULN8_9GAMM</name>
<feature type="transmembrane region" description="Helical" evidence="1">
    <location>
        <begin position="12"/>
        <end position="30"/>
    </location>
</feature>
<evidence type="ECO:0000256" key="1">
    <source>
        <dbReference type="SAM" id="Phobius"/>
    </source>
</evidence>
<dbReference type="AlphaFoldDB" id="A0A1P8ULN8"/>
<accession>A0A1P8ULN8</accession>
<dbReference type="OrthoDB" id="9154641at2"/>
<feature type="transmembrane region" description="Helical" evidence="1">
    <location>
        <begin position="68"/>
        <end position="85"/>
    </location>
</feature>
<keyword evidence="1" id="KW-0812">Transmembrane</keyword>
<keyword evidence="1" id="KW-0472">Membrane</keyword>
<dbReference type="KEGG" id="afy:BW247_14535"/>
<feature type="transmembrane region" description="Helical" evidence="1">
    <location>
        <begin position="36"/>
        <end position="56"/>
    </location>
</feature>
<keyword evidence="1" id="KW-1133">Transmembrane helix</keyword>
<gene>
    <name evidence="2" type="ORF">BW247_14535</name>
</gene>
<organism evidence="2 3">
    <name type="scientific">Acidihalobacter ferrooxydans</name>
    <dbReference type="NCBI Taxonomy" id="1765967"/>
    <lineage>
        <taxon>Bacteria</taxon>
        <taxon>Pseudomonadati</taxon>
        <taxon>Pseudomonadota</taxon>
        <taxon>Gammaproteobacteria</taxon>
        <taxon>Chromatiales</taxon>
        <taxon>Ectothiorhodospiraceae</taxon>
        <taxon>Acidihalobacter</taxon>
    </lineage>
</organism>
<sequence>MLDYFRNLSKGRIVLWCYLIWYVVMVGFYFDPTPEIWFNAVGISAVVGVALLLSVAGPNTSRPDRWQIFRLFMMPFAVSSFSSLIKGRGFLLIVPPQTFATVVGASACAAFVAFVVTLKWLGCNADT</sequence>
<proteinExistence type="predicted"/>
<feature type="transmembrane region" description="Helical" evidence="1">
    <location>
        <begin position="97"/>
        <end position="121"/>
    </location>
</feature>
<dbReference type="EMBL" id="CP019434">
    <property type="protein sequence ID" value="APZ44737.1"/>
    <property type="molecule type" value="Genomic_DNA"/>
</dbReference>
<protein>
    <submittedName>
        <fullName evidence="2">Uncharacterized protein</fullName>
    </submittedName>
</protein>
<keyword evidence="3" id="KW-1185">Reference proteome</keyword>